<evidence type="ECO:0000256" key="2">
    <source>
        <dbReference type="ARBA" id="ARBA00022840"/>
    </source>
</evidence>
<organism evidence="6 7">
    <name type="scientific">Actinacidiphila glaucinigra</name>
    <dbReference type="NCBI Taxonomy" id="235986"/>
    <lineage>
        <taxon>Bacteria</taxon>
        <taxon>Bacillati</taxon>
        <taxon>Actinomycetota</taxon>
        <taxon>Actinomycetes</taxon>
        <taxon>Kitasatosporales</taxon>
        <taxon>Streptomycetaceae</taxon>
        <taxon>Actinacidiphila</taxon>
    </lineage>
</organism>
<keyword evidence="7" id="KW-1185">Reference proteome</keyword>
<dbReference type="PROSITE" id="PS50901">
    <property type="entry name" value="FTSK"/>
    <property type="match status" value="1"/>
</dbReference>
<accession>A0A239HZ08</accession>
<dbReference type="InterPro" id="IPR050206">
    <property type="entry name" value="FtsK/SpoIIIE/SftA"/>
</dbReference>
<feature type="region of interest" description="Disordered" evidence="4">
    <location>
        <begin position="425"/>
        <end position="455"/>
    </location>
</feature>
<protein>
    <submittedName>
        <fullName evidence="6">DNA segregation ATPase FtsK/SpoIIIE, S-DNA-T family</fullName>
    </submittedName>
</protein>
<evidence type="ECO:0000259" key="5">
    <source>
        <dbReference type="PROSITE" id="PS50901"/>
    </source>
</evidence>
<dbReference type="Gene3D" id="3.40.50.300">
    <property type="entry name" value="P-loop containing nucleotide triphosphate hydrolases"/>
    <property type="match status" value="1"/>
</dbReference>
<sequence>MTGVALLGLLLATAGGLAYGRQRFPVAFWLLFGLPLAWGRFLSTYGSTMVACGLAVPPSRARALAGWAVGRREARPVPPRIRRLGGSLTGLRVRLRLPGGLEPADVTAASSRLRHAWGVHAVHVVELGPGVVELRMTGYDVLRDVRMPRRLPSGPMVVPVALRDDGTAFVRNYREIPHALTLGANQSGKSVYQRNLIMNLARLPVALVGIDCKGGVEQIPYAARLSALATDREQAAELLDALVGEMEHRFALLKECQRTALDSPDEEVASDIWGLPAYVRPVPVVVLVDEVAELFLSATKKDEERRDRMVANLIRLAQRARAVGIYLEICGQRFGVELGKGAATLRSQLSGRVVHRVNKQTAEVGLGDISSEATTAATAIARDRVGVAVAGDASGGWSHIRTPLVSIAETAAVCRAHAHLVPDLPALDRHRPSARGEEDGPAEPGPFPRPRSGPE</sequence>
<dbReference type="PANTHER" id="PTHR22683:SF41">
    <property type="entry name" value="DNA TRANSLOCASE FTSK"/>
    <property type="match status" value="1"/>
</dbReference>
<evidence type="ECO:0000256" key="3">
    <source>
        <dbReference type="PROSITE-ProRule" id="PRU00289"/>
    </source>
</evidence>
<name>A0A239HZ08_9ACTN</name>
<feature type="binding site" evidence="3">
    <location>
        <begin position="183"/>
        <end position="190"/>
    </location>
    <ligand>
        <name>ATP</name>
        <dbReference type="ChEBI" id="CHEBI:30616"/>
    </ligand>
</feature>
<dbReference type="RefSeq" id="WP_089225361.1">
    <property type="nucleotide sequence ID" value="NZ_FZOF01000009.1"/>
</dbReference>
<proteinExistence type="predicted"/>
<dbReference type="Pfam" id="PF01580">
    <property type="entry name" value="FtsK_SpoIIIE"/>
    <property type="match status" value="1"/>
</dbReference>
<dbReference type="OrthoDB" id="5168624at2"/>
<gene>
    <name evidence="6" type="ORF">SAMN05216252_109151</name>
</gene>
<feature type="compositionally biased region" description="Basic and acidic residues" evidence="4">
    <location>
        <begin position="426"/>
        <end position="438"/>
    </location>
</feature>
<evidence type="ECO:0000256" key="4">
    <source>
        <dbReference type="SAM" id="MobiDB-lite"/>
    </source>
</evidence>
<keyword evidence="1 3" id="KW-0547">Nucleotide-binding</keyword>
<dbReference type="InterPro" id="IPR002543">
    <property type="entry name" value="FtsK_dom"/>
</dbReference>
<dbReference type="Proteomes" id="UP000198280">
    <property type="component" value="Unassembled WGS sequence"/>
</dbReference>
<evidence type="ECO:0000313" key="7">
    <source>
        <dbReference type="Proteomes" id="UP000198280"/>
    </source>
</evidence>
<dbReference type="GO" id="GO:0005524">
    <property type="term" value="F:ATP binding"/>
    <property type="evidence" value="ECO:0007669"/>
    <property type="project" value="UniProtKB-UniRule"/>
</dbReference>
<reference evidence="6 7" key="1">
    <citation type="submission" date="2017-06" db="EMBL/GenBank/DDBJ databases">
        <authorList>
            <person name="Kim H.J."/>
            <person name="Triplett B.A."/>
        </authorList>
    </citation>
    <scope>NUCLEOTIDE SEQUENCE [LARGE SCALE GENOMIC DNA]</scope>
    <source>
        <strain evidence="6 7">CGMCC 4.1858</strain>
    </source>
</reference>
<dbReference type="EMBL" id="FZOF01000009">
    <property type="protein sequence ID" value="SNS85943.1"/>
    <property type="molecule type" value="Genomic_DNA"/>
</dbReference>
<evidence type="ECO:0000313" key="6">
    <source>
        <dbReference type="EMBL" id="SNS85943.1"/>
    </source>
</evidence>
<feature type="domain" description="FtsK" evidence="5">
    <location>
        <begin position="166"/>
        <end position="364"/>
    </location>
</feature>
<feature type="compositionally biased region" description="Pro residues" evidence="4">
    <location>
        <begin position="443"/>
        <end position="455"/>
    </location>
</feature>
<dbReference type="InterPro" id="IPR027417">
    <property type="entry name" value="P-loop_NTPase"/>
</dbReference>
<dbReference type="GO" id="GO:0003677">
    <property type="term" value="F:DNA binding"/>
    <property type="evidence" value="ECO:0007669"/>
    <property type="project" value="InterPro"/>
</dbReference>
<keyword evidence="2 3" id="KW-0067">ATP-binding</keyword>
<dbReference type="AlphaFoldDB" id="A0A239HZ08"/>
<dbReference type="SUPFAM" id="SSF52540">
    <property type="entry name" value="P-loop containing nucleoside triphosphate hydrolases"/>
    <property type="match status" value="1"/>
</dbReference>
<dbReference type="PANTHER" id="PTHR22683">
    <property type="entry name" value="SPORULATION PROTEIN RELATED"/>
    <property type="match status" value="1"/>
</dbReference>
<evidence type="ECO:0000256" key="1">
    <source>
        <dbReference type="ARBA" id="ARBA00022741"/>
    </source>
</evidence>